<evidence type="ECO:0000259" key="6">
    <source>
        <dbReference type="PROSITE" id="PS50103"/>
    </source>
</evidence>
<evidence type="ECO:0000256" key="1">
    <source>
        <dbReference type="ARBA" id="ARBA00022723"/>
    </source>
</evidence>
<evidence type="ECO:0000313" key="8">
    <source>
        <dbReference type="Proteomes" id="UP001150062"/>
    </source>
</evidence>
<sequence>MNEHNKENFNPQLVYVKKLSSFSFKTKPKNSLSKLKKIPLRSSQVRLGHFNQKQPRKSTQHRSPSLKKREELKKILKYKTEMCKNYHGEGCFCSFGKNCNYIHNKENPESIALSSVHTLKKMGIYHLVRRSKLKIRLDVFDSLSKNQILQKSNKNPLKQI</sequence>
<evidence type="ECO:0000256" key="5">
    <source>
        <dbReference type="SAM" id="MobiDB-lite"/>
    </source>
</evidence>
<reference evidence="7" key="1">
    <citation type="submission" date="2022-08" db="EMBL/GenBank/DDBJ databases">
        <title>Novel sulfate-reducing endosymbionts in the free-living metamonad Anaeramoeba.</title>
        <authorList>
            <person name="Jerlstrom-Hultqvist J."/>
            <person name="Cepicka I."/>
            <person name="Gallot-Lavallee L."/>
            <person name="Salas-Leiva D."/>
            <person name="Curtis B.A."/>
            <person name="Zahonova K."/>
            <person name="Pipaliya S."/>
            <person name="Dacks J."/>
            <person name="Roger A.J."/>
        </authorList>
    </citation>
    <scope>NUCLEOTIDE SEQUENCE</scope>
    <source>
        <strain evidence="7">Schooner1</strain>
    </source>
</reference>
<dbReference type="SUPFAM" id="SSF90229">
    <property type="entry name" value="CCCH zinc finger"/>
    <property type="match status" value="1"/>
</dbReference>
<feature type="zinc finger region" description="C3H1-type" evidence="4">
    <location>
        <begin position="77"/>
        <end position="106"/>
    </location>
</feature>
<evidence type="ECO:0000256" key="2">
    <source>
        <dbReference type="ARBA" id="ARBA00022771"/>
    </source>
</evidence>
<feature type="compositionally biased region" description="Basic residues" evidence="5">
    <location>
        <begin position="54"/>
        <end position="66"/>
    </location>
</feature>
<dbReference type="PROSITE" id="PS50103">
    <property type="entry name" value="ZF_C3H1"/>
    <property type="match status" value="1"/>
</dbReference>
<dbReference type="InterPro" id="IPR000571">
    <property type="entry name" value="Znf_CCCH"/>
</dbReference>
<feature type="domain" description="C3H1-type" evidence="6">
    <location>
        <begin position="77"/>
        <end position="106"/>
    </location>
</feature>
<comment type="caution">
    <text evidence="7">The sequence shown here is derived from an EMBL/GenBank/DDBJ whole genome shotgun (WGS) entry which is preliminary data.</text>
</comment>
<proteinExistence type="predicted"/>
<evidence type="ECO:0000256" key="3">
    <source>
        <dbReference type="ARBA" id="ARBA00022833"/>
    </source>
</evidence>
<keyword evidence="3 4" id="KW-0862">Zinc</keyword>
<keyword evidence="1 4" id="KW-0479">Metal-binding</keyword>
<name>A0ABQ8XQ30_9EUKA</name>
<dbReference type="Gene3D" id="4.10.1000.10">
    <property type="entry name" value="Zinc finger, CCCH-type"/>
    <property type="match status" value="1"/>
</dbReference>
<keyword evidence="2 4" id="KW-0863">Zinc-finger</keyword>
<protein>
    <submittedName>
        <fullName evidence="7">Protein tis11</fullName>
    </submittedName>
</protein>
<keyword evidence="8" id="KW-1185">Reference proteome</keyword>
<accession>A0ABQ8XQ30</accession>
<evidence type="ECO:0000256" key="4">
    <source>
        <dbReference type="PROSITE-ProRule" id="PRU00723"/>
    </source>
</evidence>
<dbReference type="InterPro" id="IPR036855">
    <property type="entry name" value="Znf_CCCH_sf"/>
</dbReference>
<dbReference type="Proteomes" id="UP001150062">
    <property type="component" value="Unassembled WGS sequence"/>
</dbReference>
<dbReference type="EMBL" id="JAOAOG010000269">
    <property type="protein sequence ID" value="KAJ6234727.1"/>
    <property type="molecule type" value="Genomic_DNA"/>
</dbReference>
<evidence type="ECO:0000313" key="7">
    <source>
        <dbReference type="EMBL" id="KAJ6234727.1"/>
    </source>
</evidence>
<feature type="region of interest" description="Disordered" evidence="5">
    <location>
        <begin position="47"/>
        <end position="70"/>
    </location>
</feature>
<organism evidence="7 8">
    <name type="scientific">Anaeramoeba flamelloides</name>
    <dbReference type="NCBI Taxonomy" id="1746091"/>
    <lineage>
        <taxon>Eukaryota</taxon>
        <taxon>Metamonada</taxon>
        <taxon>Anaeramoebidae</taxon>
        <taxon>Anaeramoeba</taxon>
    </lineage>
</organism>
<gene>
    <name evidence="7" type="ORF">M0813_29320</name>
</gene>